<dbReference type="Proteomes" id="UP001341840">
    <property type="component" value="Unassembled WGS sequence"/>
</dbReference>
<dbReference type="EMBL" id="JASCZI010181558">
    <property type="protein sequence ID" value="MED6184539.1"/>
    <property type="molecule type" value="Genomic_DNA"/>
</dbReference>
<proteinExistence type="predicted"/>
<accession>A0ABU6WGY8</accession>
<gene>
    <name evidence="1" type="ORF">PIB30_048305</name>
</gene>
<name>A0ABU6WGY8_9FABA</name>
<organism evidence="1 2">
    <name type="scientific">Stylosanthes scabra</name>
    <dbReference type="NCBI Taxonomy" id="79078"/>
    <lineage>
        <taxon>Eukaryota</taxon>
        <taxon>Viridiplantae</taxon>
        <taxon>Streptophyta</taxon>
        <taxon>Embryophyta</taxon>
        <taxon>Tracheophyta</taxon>
        <taxon>Spermatophyta</taxon>
        <taxon>Magnoliopsida</taxon>
        <taxon>eudicotyledons</taxon>
        <taxon>Gunneridae</taxon>
        <taxon>Pentapetalae</taxon>
        <taxon>rosids</taxon>
        <taxon>fabids</taxon>
        <taxon>Fabales</taxon>
        <taxon>Fabaceae</taxon>
        <taxon>Papilionoideae</taxon>
        <taxon>50 kb inversion clade</taxon>
        <taxon>dalbergioids sensu lato</taxon>
        <taxon>Dalbergieae</taxon>
        <taxon>Pterocarpus clade</taxon>
        <taxon>Stylosanthes</taxon>
    </lineage>
</organism>
<reference evidence="1 2" key="1">
    <citation type="journal article" date="2023" name="Plants (Basel)">
        <title>Bridging the Gap: Combining Genomics and Transcriptomics Approaches to Understand Stylosanthes scabra, an Orphan Legume from the Brazilian Caatinga.</title>
        <authorList>
            <person name="Ferreira-Neto J.R.C."/>
            <person name="da Silva M.D."/>
            <person name="Binneck E."/>
            <person name="de Melo N.F."/>
            <person name="da Silva R.H."/>
            <person name="de Melo A.L.T.M."/>
            <person name="Pandolfi V."/>
            <person name="Bustamante F.O."/>
            <person name="Brasileiro-Vidal A.C."/>
            <person name="Benko-Iseppon A.M."/>
        </authorList>
    </citation>
    <scope>NUCLEOTIDE SEQUENCE [LARGE SCALE GENOMIC DNA]</scope>
    <source>
        <tissue evidence="1">Leaves</tissue>
    </source>
</reference>
<evidence type="ECO:0000313" key="2">
    <source>
        <dbReference type="Proteomes" id="UP001341840"/>
    </source>
</evidence>
<sequence>MASQRSWSSRSQSSSQWRTLLRGWRETGAESFWHKGKPRQEILGLCVQEECEFFPWADPEFEQGDAEEEG</sequence>
<evidence type="ECO:0000313" key="1">
    <source>
        <dbReference type="EMBL" id="MED6184539.1"/>
    </source>
</evidence>
<comment type="caution">
    <text evidence="1">The sequence shown here is derived from an EMBL/GenBank/DDBJ whole genome shotgun (WGS) entry which is preliminary data.</text>
</comment>
<protein>
    <submittedName>
        <fullName evidence="1">Uncharacterized protein</fullName>
    </submittedName>
</protein>
<keyword evidence="2" id="KW-1185">Reference proteome</keyword>